<sequence>MSQNPRRSSLSINSTSSYASPSLRQRTGTLSYSIPTPQAFITPEPLYHHRRMLPAQSGISSNVNPRPQSLVSLPHLQRAQLRSNQDRHHHFNSQSNQYPSSSVPRPLSDIFNLADDEADDGGGSGDACSHRSGSPEPHGRLSGEVDERDRSNPLVLHNARLQLARPPTPPRPPALDPPSSIPPIMMRGGHHWRDSNRSGLPSGSLAGPPPVSKANNENVDPLSETFKELRLQRKRSAALLAHPPHPHLSSVVRTGPAAATMSLEPVHAVISPTVAVGPVPPTRSWGSRPAVERRCSLPADGIPVHGACYAPREPSGKGGKAGELLEQVMSREPVRLRDVVCRITFTFDEHHPCAAGCRRAMVLLGRLGTTLPPGPMDPVRVGEMTVRPPLPSIRHEPCGPGKVPQVDVEWTDGTWQAFEPLKMTPDQILKNCHFDPTRAF</sequence>
<protein>
    <submittedName>
        <fullName evidence="2">Uncharacterized protein</fullName>
    </submittedName>
</protein>
<dbReference type="OrthoDB" id="2500162at2759"/>
<reference evidence="2" key="1">
    <citation type="submission" date="2013-11" db="EMBL/GenBank/DDBJ databases">
        <title>Genome sequence of the fusiform rust pathogen reveals effectors for host alternation and coevolution with pine.</title>
        <authorList>
            <consortium name="DOE Joint Genome Institute"/>
            <person name="Smith K."/>
            <person name="Pendleton A."/>
            <person name="Kubisiak T."/>
            <person name="Anderson C."/>
            <person name="Salamov A."/>
            <person name="Aerts A."/>
            <person name="Riley R."/>
            <person name="Clum A."/>
            <person name="Lindquist E."/>
            <person name="Ence D."/>
            <person name="Campbell M."/>
            <person name="Kronenberg Z."/>
            <person name="Feau N."/>
            <person name="Dhillon B."/>
            <person name="Hamelin R."/>
            <person name="Burleigh J."/>
            <person name="Smith J."/>
            <person name="Yandell M."/>
            <person name="Nelson C."/>
            <person name="Grigoriev I."/>
            <person name="Davis J."/>
        </authorList>
    </citation>
    <scope>NUCLEOTIDE SEQUENCE</scope>
    <source>
        <strain evidence="2">G11</strain>
    </source>
</reference>
<dbReference type="Proteomes" id="UP000886653">
    <property type="component" value="Unassembled WGS sequence"/>
</dbReference>
<feature type="region of interest" description="Disordered" evidence="1">
    <location>
        <begin position="161"/>
        <end position="218"/>
    </location>
</feature>
<name>A0A9P6NH35_9BASI</name>
<evidence type="ECO:0000313" key="2">
    <source>
        <dbReference type="EMBL" id="KAG0143476.1"/>
    </source>
</evidence>
<feature type="compositionally biased region" description="Pro residues" evidence="1">
    <location>
        <begin position="166"/>
        <end position="181"/>
    </location>
</feature>
<evidence type="ECO:0000256" key="1">
    <source>
        <dbReference type="SAM" id="MobiDB-lite"/>
    </source>
</evidence>
<gene>
    <name evidence="2" type="ORF">CROQUDRAFT_661192</name>
</gene>
<evidence type="ECO:0000313" key="3">
    <source>
        <dbReference type="Proteomes" id="UP000886653"/>
    </source>
</evidence>
<dbReference type="EMBL" id="MU167318">
    <property type="protein sequence ID" value="KAG0143476.1"/>
    <property type="molecule type" value="Genomic_DNA"/>
</dbReference>
<feature type="region of interest" description="Disordered" evidence="1">
    <location>
        <begin position="81"/>
        <end position="147"/>
    </location>
</feature>
<dbReference type="AlphaFoldDB" id="A0A9P6NH35"/>
<comment type="caution">
    <text evidence="2">The sequence shown here is derived from an EMBL/GenBank/DDBJ whole genome shotgun (WGS) entry which is preliminary data.</text>
</comment>
<feature type="region of interest" description="Disordered" evidence="1">
    <location>
        <begin position="1"/>
        <end position="37"/>
    </location>
</feature>
<organism evidence="2 3">
    <name type="scientific">Cronartium quercuum f. sp. fusiforme G11</name>
    <dbReference type="NCBI Taxonomy" id="708437"/>
    <lineage>
        <taxon>Eukaryota</taxon>
        <taxon>Fungi</taxon>
        <taxon>Dikarya</taxon>
        <taxon>Basidiomycota</taxon>
        <taxon>Pucciniomycotina</taxon>
        <taxon>Pucciniomycetes</taxon>
        <taxon>Pucciniales</taxon>
        <taxon>Coleosporiaceae</taxon>
        <taxon>Cronartium</taxon>
    </lineage>
</organism>
<feature type="compositionally biased region" description="Polar residues" evidence="1">
    <location>
        <begin position="92"/>
        <end position="103"/>
    </location>
</feature>
<keyword evidence="3" id="KW-1185">Reference proteome</keyword>
<feature type="compositionally biased region" description="Polar residues" evidence="1">
    <location>
        <begin position="22"/>
        <end position="36"/>
    </location>
</feature>
<proteinExistence type="predicted"/>
<feature type="compositionally biased region" description="Basic and acidic residues" evidence="1">
    <location>
        <begin position="137"/>
        <end position="147"/>
    </location>
</feature>
<feature type="compositionally biased region" description="Low complexity" evidence="1">
    <location>
        <begin position="8"/>
        <end position="20"/>
    </location>
</feature>
<accession>A0A9P6NH35</accession>